<proteinExistence type="predicted"/>
<dbReference type="OrthoDB" id="596403at2"/>
<dbReference type="GO" id="GO:0090313">
    <property type="term" value="P:regulation of protein targeting to membrane"/>
    <property type="evidence" value="ECO:0007669"/>
    <property type="project" value="TreeGrafter"/>
</dbReference>
<keyword evidence="2" id="KW-0472">Membrane</keyword>
<keyword evidence="4" id="KW-1185">Reference proteome</keyword>
<dbReference type="GO" id="GO:0005886">
    <property type="term" value="C:plasma membrane"/>
    <property type="evidence" value="ECO:0007669"/>
    <property type="project" value="TreeGrafter"/>
</dbReference>
<feature type="transmembrane region" description="Helical" evidence="2">
    <location>
        <begin position="5"/>
        <end position="27"/>
    </location>
</feature>
<feature type="coiled-coil region" evidence="1">
    <location>
        <begin position="852"/>
        <end position="879"/>
    </location>
</feature>
<protein>
    <submittedName>
        <fullName evidence="3">AsmA family protein</fullName>
    </submittedName>
</protein>
<accession>F0S778</accession>
<reference evidence="4" key="2">
    <citation type="submission" date="2011-02" db="EMBL/GenBank/DDBJ databases">
        <title>The complete genome of Pedobacter saltans DSM 12145.</title>
        <authorList>
            <consortium name="US DOE Joint Genome Institute (JGI-PGF)"/>
            <person name="Lucas S."/>
            <person name="Copeland A."/>
            <person name="Lapidus A."/>
            <person name="Bruce D."/>
            <person name="Goodwin L."/>
            <person name="Pitluck S."/>
            <person name="Kyrpides N."/>
            <person name="Mavromatis K."/>
            <person name="Pagani I."/>
            <person name="Ivanova N."/>
            <person name="Ovchinnikova G."/>
            <person name="Lu M."/>
            <person name="Detter J.C."/>
            <person name="Han C."/>
            <person name="Land M."/>
            <person name="Hauser L."/>
            <person name="Markowitz V."/>
            <person name="Cheng J.-F."/>
            <person name="Hugenholtz P."/>
            <person name="Woyke T."/>
            <person name="Wu D."/>
            <person name="Tindall B."/>
            <person name="Pomrenke H.G."/>
            <person name="Brambilla E."/>
            <person name="Klenk H.-P."/>
            <person name="Eisen J.A."/>
        </authorList>
    </citation>
    <scope>NUCLEOTIDE SEQUENCE [LARGE SCALE GENOMIC DNA]</scope>
    <source>
        <strain evidence="4">ATCC 51119 / DSM 12145 / JCM 21818 / LMG 10337 / NBRC 100064 / NCIMB 13643</strain>
    </source>
</reference>
<dbReference type="PANTHER" id="PTHR30441:SF8">
    <property type="entry name" value="DUF748 DOMAIN-CONTAINING PROTEIN"/>
    <property type="match status" value="1"/>
</dbReference>
<reference evidence="3 4" key="1">
    <citation type="journal article" date="2011" name="Stand. Genomic Sci.">
        <title>Complete genome sequence of the gliding, heparinolytic Pedobacter saltans type strain (113).</title>
        <authorList>
            <person name="Liolios K."/>
            <person name="Sikorski J."/>
            <person name="Lu M."/>
            <person name="Nolan M."/>
            <person name="Lapidus A."/>
            <person name="Lucas S."/>
            <person name="Hammon N."/>
            <person name="Deshpande S."/>
            <person name="Cheng J.F."/>
            <person name="Tapia R."/>
            <person name="Han C."/>
            <person name="Goodwin L."/>
            <person name="Pitluck S."/>
            <person name="Huntemann M."/>
            <person name="Ivanova N."/>
            <person name="Pagani I."/>
            <person name="Mavromatis K."/>
            <person name="Ovchinikova G."/>
            <person name="Pati A."/>
            <person name="Chen A."/>
            <person name="Palaniappan K."/>
            <person name="Land M."/>
            <person name="Hauser L."/>
            <person name="Brambilla E.M."/>
            <person name="Kotsyurbenko O."/>
            <person name="Rohde M."/>
            <person name="Tindall B.J."/>
            <person name="Abt B."/>
            <person name="Goker M."/>
            <person name="Detter J.C."/>
            <person name="Woyke T."/>
            <person name="Bristow J."/>
            <person name="Eisen J.A."/>
            <person name="Markowitz V."/>
            <person name="Hugenholtz P."/>
            <person name="Klenk H.P."/>
            <person name="Kyrpides N.C."/>
        </authorList>
    </citation>
    <scope>NUCLEOTIDE SEQUENCE [LARGE SCALE GENOMIC DNA]</scope>
    <source>
        <strain evidence="4">ATCC 51119 / DSM 12145 / JCM 21818 / LMG 10337 / NBRC 100064 / NCIMB 13643</strain>
    </source>
</reference>
<dbReference type="STRING" id="762903.Pedsa_3822"/>
<dbReference type="HOGENOM" id="CLU_011472_0_0_10"/>
<evidence type="ECO:0000313" key="4">
    <source>
        <dbReference type="Proteomes" id="UP000000310"/>
    </source>
</evidence>
<organism evidence="3 4">
    <name type="scientific">Pseudopedobacter saltans (strain ATCC 51119 / DSM 12145 / JCM 21818 / CCUG 39354 / LMG 10337 / NBRC 100064 / NCIMB 13643)</name>
    <name type="common">Pedobacter saltans</name>
    <dbReference type="NCBI Taxonomy" id="762903"/>
    <lineage>
        <taxon>Bacteria</taxon>
        <taxon>Pseudomonadati</taxon>
        <taxon>Bacteroidota</taxon>
        <taxon>Sphingobacteriia</taxon>
        <taxon>Sphingobacteriales</taxon>
        <taxon>Sphingobacteriaceae</taxon>
        <taxon>Pseudopedobacter</taxon>
    </lineage>
</organism>
<dbReference type="PANTHER" id="PTHR30441">
    <property type="entry name" value="DUF748 DOMAIN-CONTAINING PROTEIN"/>
    <property type="match status" value="1"/>
</dbReference>
<dbReference type="AlphaFoldDB" id="F0S778"/>
<dbReference type="InterPro" id="IPR052894">
    <property type="entry name" value="AsmA-related"/>
</dbReference>
<keyword evidence="2" id="KW-1133">Transmembrane helix</keyword>
<evidence type="ECO:0000256" key="1">
    <source>
        <dbReference type="SAM" id="Coils"/>
    </source>
</evidence>
<keyword evidence="1" id="KW-0175">Coiled coil</keyword>
<gene>
    <name evidence="3" type="ordered locus">Pedsa_3822</name>
</gene>
<keyword evidence="2" id="KW-0812">Transmembrane</keyword>
<evidence type="ECO:0000256" key="2">
    <source>
        <dbReference type="SAM" id="Phobius"/>
    </source>
</evidence>
<dbReference type="RefSeq" id="WP_013634831.1">
    <property type="nucleotide sequence ID" value="NC_015177.1"/>
</dbReference>
<dbReference type="Proteomes" id="UP000000310">
    <property type="component" value="Chromosome"/>
</dbReference>
<dbReference type="EMBL" id="CP002545">
    <property type="protein sequence ID" value="ADY54351.1"/>
    <property type="molecule type" value="Genomic_DNA"/>
</dbReference>
<evidence type="ECO:0000313" key="3">
    <source>
        <dbReference type="EMBL" id="ADY54351.1"/>
    </source>
</evidence>
<dbReference type="KEGG" id="psn:Pedsa_3822"/>
<sequence length="885" mass="97094">MSKKIIITISLIFVVILLAVASIPLFFKDTIVSKVKNTINENLNAKVNFKDIDLTIISSFPQLGLKLNDFEIVGVDSFSTDTLAKIKNLQLNLNLMSVIKGDKYQINEVKLDEPKIYARVLKSGKANWDIVKSDSTKTSPQDTTASSFKAALKKYEIKNGNIIYDDASLNFYMALNNINHSGKGDFTQDLFVLDTESNIEKLTVKYGGIPYLNGVHLEAGLPLDIDLAKMKFTLKENTIKLNELVLSLVGSLAMPNDTDMVIDVKFDAEKSDLKNFLSLIPTMYASNFKDLQASGKFGLKGFAKGIYNEKSLPAFDINLNIENGKVKYTSLPSSINDIQIKAKISNPDGVTDHTIIDVPAFHMAFDKAPLDGKLLVKTPISDPYLDLALKGALDLKQLTTIFPLKDMALSGLLNADITASRNKSTIDKGNYEAFKASGNITATNVNYSGAAVAKPVSIPVAKLSLNPKNITVSNVVAKIGKSDFQANGAVNNYLSYVFGKDKPLQGNFNLVSSLIDVNELMGPATTEQKSADTSKLSVIEIPKNIDFNMTVKTERLLYDNYDIQNAQGALFVKNQTVFFKDLGMQMLDGKVKMNGSYASTDIKKPKVDIDFGIENMNIQKAFNMFNTIKLLAPIAKYTSGTFTTNLKFNSDLGQDMMPIYSSIDASGMTNIIEAVINGFEPLNKLSSSLNIGELKKLELKNVLAKFQIEDGRLLVSPFNIKKNDILLNIQGSNGLDQSMDYKVAINIPRAKLGNQANSTANALLASLNSKAGTNVNLGETIKFNALIGGTVTKPTVKLDLSGNDIKSEANSIVNQVIADKKAELESKAREEVTKITDKAKAEAQQKIDTVKKQTEERIKNEVKNQLNNLFKKKEKTQTTTEQPAQ</sequence>
<dbReference type="eggNOG" id="COG2982">
    <property type="taxonomic scope" value="Bacteria"/>
</dbReference>
<name>F0S778_PSESL</name>